<evidence type="ECO:0000256" key="5">
    <source>
        <dbReference type="ARBA" id="ARBA00022723"/>
    </source>
</evidence>
<keyword evidence="4" id="KW-0645">Protease</keyword>
<dbReference type="FunFam" id="3.40.630.10:FF:000084">
    <property type="entry name" value="Carboxypeptidase B2"/>
    <property type="match status" value="1"/>
</dbReference>
<accession>A0ABD0SDX3</accession>
<feature type="active site" description="Proton donor/acceptor" evidence="11">
    <location>
        <position position="390"/>
    </location>
</feature>
<dbReference type="InterPro" id="IPR000834">
    <property type="entry name" value="Peptidase_M14"/>
</dbReference>
<dbReference type="PRINTS" id="PR00765">
    <property type="entry name" value="CRBOXYPTASEA"/>
</dbReference>
<dbReference type="PANTHER" id="PTHR11705">
    <property type="entry name" value="PROTEASE FAMILY M14 CARBOXYPEPTIDASE A,B"/>
    <property type="match status" value="1"/>
</dbReference>
<dbReference type="InterPro" id="IPR003146">
    <property type="entry name" value="M14A_act_pep"/>
</dbReference>
<feature type="signal peptide" evidence="12">
    <location>
        <begin position="1"/>
        <end position="16"/>
    </location>
</feature>
<dbReference type="SUPFAM" id="SSF54897">
    <property type="entry name" value="Protease propeptides/inhibitors"/>
    <property type="match status" value="1"/>
</dbReference>
<feature type="chain" id="PRO_5044796934" description="Peptidase M14 domain-containing protein" evidence="12">
    <location>
        <begin position="17"/>
        <end position="431"/>
    </location>
</feature>
<dbReference type="SUPFAM" id="SSF53187">
    <property type="entry name" value="Zn-dependent exopeptidases"/>
    <property type="match status" value="1"/>
</dbReference>
<keyword evidence="7" id="KW-0378">Hydrolase</keyword>
<dbReference type="PANTHER" id="PTHR11705:SF140">
    <property type="entry name" value="FI02848P-RELATED"/>
    <property type="match status" value="1"/>
</dbReference>
<evidence type="ECO:0000259" key="13">
    <source>
        <dbReference type="PROSITE" id="PS52035"/>
    </source>
</evidence>
<keyword evidence="5" id="KW-0479">Metal-binding</keyword>
<dbReference type="EMBL" id="JBEDNZ010000022">
    <property type="protein sequence ID" value="KAL0818028.1"/>
    <property type="molecule type" value="Genomic_DNA"/>
</dbReference>
<evidence type="ECO:0000256" key="8">
    <source>
        <dbReference type="ARBA" id="ARBA00022833"/>
    </source>
</evidence>
<dbReference type="Proteomes" id="UP001549921">
    <property type="component" value="Unassembled WGS sequence"/>
</dbReference>
<evidence type="ECO:0000256" key="6">
    <source>
        <dbReference type="ARBA" id="ARBA00022729"/>
    </source>
</evidence>
<evidence type="ECO:0000256" key="7">
    <source>
        <dbReference type="ARBA" id="ARBA00022801"/>
    </source>
</evidence>
<dbReference type="GO" id="GO:0046872">
    <property type="term" value="F:metal ion binding"/>
    <property type="evidence" value="ECO:0007669"/>
    <property type="project" value="UniProtKB-KW"/>
</dbReference>
<dbReference type="Pfam" id="PF02244">
    <property type="entry name" value="Propep_M14"/>
    <property type="match status" value="1"/>
</dbReference>
<comment type="caution">
    <text evidence="14">The sequence shown here is derived from an EMBL/GenBank/DDBJ whole genome shotgun (WGS) entry which is preliminary data.</text>
</comment>
<comment type="similarity">
    <text evidence="2 11">Belongs to the peptidase M14 family.</text>
</comment>
<keyword evidence="8" id="KW-0862">Zinc</keyword>
<dbReference type="Gene3D" id="3.40.630.10">
    <property type="entry name" value="Zn peptidases"/>
    <property type="match status" value="1"/>
</dbReference>
<evidence type="ECO:0000256" key="11">
    <source>
        <dbReference type="PROSITE-ProRule" id="PRU01379"/>
    </source>
</evidence>
<evidence type="ECO:0000256" key="9">
    <source>
        <dbReference type="ARBA" id="ARBA00023049"/>
    </source>
</evidence>
<keyword evidence="9" id="KW-0482">Metalloprotease</keyword>
<evidence type="ECO:0000256" key="3">
    <source>
        <dbReference type="ARBA" id="ARBA00022645"/>
    </source>
</evidence>
<dbReference type="GO" id="GO:0006508">
    <property type="term" value="P:proteolysis"/>
    <property type="evidence" value="ECO:0007669"/>
    <property type="project" value="UniProtKB-KW"/>
</dbReference>
<evidence type="ECO:0000256" key="2">
    <source>
        <dbReference type="ARBA" id="ARBA00005988"/>
    </source>
</evidence>
<keyword evidence="3" id="KW-0121">Carboxypeptidase</keyword>
<dbReference type="InterPro" id="IPR036990">
    <property type="entry name" value="M14A-like_propep"/>
</dbReference>
<dbReference type="GO" id="GO:0004180">
    <property type="term" value="F:carboxypeptidase activity"/>
    <property type="evidence" value="ECO:0007669"/>
    <property type="project" value="UniProtKB-KW"/>
</dbReference>
<reference evidence="14 15" key="1">
    <citation type="submission" date="2024-06" db="EMBL/GenBank/DDBJ databases">
        <title>A chromosome-level genome assembly of beet webworm, Loxostege sticticalis.</title>
        <authorList>
            <person name="Zhang Y."/>
        </authorList>
    </citation>
    <scope>NUCLEOTIDE SEQUENCE [LARGE SCALE GENOMIC DNA]</scope>
    <source>
        <strain evidence="14">AQ028</strain>
        <tissue evidence="14">Male pupae</tissue>
    </source>
</reference>
<keyword evidence="6 12" id="KW-0732">Signal</keyword>
<organism evidence="14 15">
    <name type="scientific">Loxostege sticticalis</name>
    <name type="common">Beet webworm moth</name>
    <dbReference type="NCBI Taxonomy" id="481309"/>
    <lineage>
        <taxon>Eukaryota</taxon>
        <taxon>Metazoa</taxon>
        <taxon>Ecdysozoa</taxon>
        <taxon>Arthropoda</taxon>
        <taxon>Hexapoda</taxon>
        <taxon>Insecta</taxon>
        <taxon>Pterygota</taxon>
        <taxon>Neoptera</taxon>
        <taxon>Endopterygota</taxon>
        <taxon>Lepidoptera</taxon>
        <taxon>Glossata</taxon>
        <taxon>Ditrysia</taxon>
        <taxon>Pyraloidea</taxon>
        <taxon>Crambidae</taxon>
        <taxon>Pyraustinae</taxon>
        <taxon>Loxostege</taxon>
    </lineage>
</organism>
<sequence length="431" mass="48763">MYVISLVFVLIASVTAGRNEPNSGAGYSVHGIKLRSHSDQELISELQQSVNLDVWQYGLPEGQDTLVMLSPENRIEVLDLLDEKGIEHYLHLADVEQALEAHEDEVRQWKQQGRSGRSAPFNDYPRYAEVDAYMENIAARYPNLVTIVNAGKSFEGRDIKYLKISTTNFADTSKPIYFMDAMMHAREWVTTPVALYSIHRLVENLRDQDRDLLEDIDWIILPITNPDGYEYTHLNSSTRLWRTTRSINLEVSEDCVGVDANRNFDVNWNTIGVSTNPCAQTFPGGSAFSEPETRIIRDILLENIDRMQVYMNIHSHGNWLLYGFGNYTLPPNNIHLHIVGAAMGSVMDTMKLPQADWYKVGNSAMILYGTSGSAQDYGQLVGVPFSYTLELPGYGYGFLVPPQYIEHINTETWEGIAVSARLARLYHRSGL</sequence>
<protein>
    <recommendedName>
        <fullName evidence="13">Peptidase M14 domain-containing protein</fullName>
    </recommendedName>
</protein>
<evidence type="ECO:0000313" key="14">
    <source>
        <dbReference type="EMBL" id="KAL0818028.1"/>
    </source>
</evidence>
<name>A0ABD0SDX3_LOXSC</name>
<evidence type="ECO:0000256" key="10">
    <source>
        <dbReference type="ARBA" id="ARBA00023157"/>
    </source>
</evidence>
<dbReference type="PROSITE" id="PS52035">
    <property type="entry name" value="PEPTIDASE_M14"/>
    <property type="match status" value="1"/>
</dbReference>
<evidence type="ECO:0000313" key="15">
    <source>
        <dbReference type="Proteomes" id="UP001549921"/>
    </source>
</evidence>
<keyword evidence="10" id="KW-1015">Disulfide bond</keyword>
<evidence type="ECO:0000256" key="12">
    <source>
        <dbReference type="SAM" id="SignalP"/>
    </source>
</evidence>
<dbReference type="Pfam" id="PF00246">
    <property type="entry name" value="Peptidase_M14"/>
    <property type="match status" value="1"/>
</dbReference>
<evidence type="ECO:0000256" key="4">
    <source>
        <dbReference type="ARBA" id="ARBA00022670"/>
    </source>
</evidence>
<dbReference type="GO" id="GO:0008237">
    <property type="term" value="F:metallopeptidase activity"/>
    <property type="evidence" value="ECO:0007669"/>
    <property type="project" value="UniProtKB-KW"/>
</dbReference>
<dbReference type="SMART" id="SM00631">
    <property type="entry name" value="Zn_pept"/>
    <property type="match status" value="1"/>
</dbReference>
<proteinExistence type="inferred from homology"/>
<evidence type="ECO:0000256" key="1">
    <source>
        <dbReference type="ARBA" id="ARBA00001947"/>
    </source>
</evidence>
<dbReference type="Gene3D" id="3.30.70.340">
    <property type="entry name" value="Metallocarboxypeptidase-like"/>
    <property type="match status" value="1"/>
</dbReference>
<comment type="cofactor">
    <cofactor evidence="1">
        <name>Zn(2+)</name>
        <dbReference type="ChEBI" id="CHEBI:29105"/>
    </cofactor>
</comment>
<gene>
    <name evidence="14" type="ORF">ABMA28_008569</name>
</gene>
<dbReference type="AlphaFoldDB" id="A0ABD0SDX3"/>
<feature type="domain" description="Peptidase M14" evidence="13">
    <location>
        <begin position="123"/>
        <end position="423"/>
    </location>
</feature>